<evidence type="ECO:0000313" key="5">
    <source>
        <dbReference type="Proteomes" id="UP000292447"/>
    </source>
</evidence>
<feature type="region of interest" description="Disordered" evidence="2">
    <location>
        <begin position="30"/>
        <end position="53"/>
    </location>
</feature>
<evidence type="ECO:0000259" key="3">
    <source>
        <dbReference type="PROSITE" id="PS51083"/>
    </source>
</evidence>
<reference evidence="5" key="1">
    <citation type="submission" date="2019-03" db="EMBL/GenBank/DDBJ databases">
        <title>Snf2 controls pulcherriminic acid biosynthesis and connects pigmentation and antifungal activity of the yeast Metschnikowia pulcherrima.</title>
        <authorList>
            <person name="Gore-Lloyd D."/>
            <person name="Sumann I."/>
            <person name="Brachmann A.O."/>
            <person name="Schneeberger K."/>
            <person name="Ortiz-Merino R.A."/>
            <person name="Moreno-Beltran M."/>
            <person name="Schlaefli M."/>
            <person name="Kirner P."/>
            <person name="Santos Kron A."/>
            <person name="Wolfe K.H."/>
            <person name="Piel J."/>
            <person name="Ahrens C.H."/>
            <person name="Henk D."/>
            <person name="Freimoser F.M."/>
        </authorList>
    </citation>
    <scope>NUCLEOTIDE SEQUENCE [LARGE SCALE GENOMIC DNA]</scope>
    <source>
        <strain evidence="5">APC 1.2</strain>
    </source>
</reference>
<dbReference type="GO" id="GO:0008270">
    <property type="term" value="F:zinc ion binding"/>
    <property type="evidence" value="ECO:0007669"/>
    <property type="project" value="UniProtKB-UniRule"/>
</dbReference>
<keyword evidence="5" id="KW-1185">Reference proteome</keyword>
<evidence type="ECO:0000256" key="2">
    <source>
        <dbReference type="SAM" id="MobiDB-lite"/>
    </source>
</evidence>
<feature type="domain" description="HIT-type" evidence="3">
    <location>
        <begin position="197"/>
        <end position="230"/>
    </location>
</feature>
<dbReference type="InterPro" id="IPR007529">
    <property type="entry name" value="Znf_HIT"/>
</dbReference>
<evidence type="ECO:0000313" key="4">
    <source>
        <dbReference type="EMBL" id="QBM89870.1"/>
    </source>
</evidence>
<protein>
    <submittedName>
        <fullName evidence="4">Zinc finger HIT domain-containing protein 1</fullName>
    </submittedName>
</protein>
<name>A0A4P6XR08_9ASCO</name>
<accession>A0A4P6XR08</accession>
<keyword evidence="1" id="KW-0862">Zinc</keyword>
<keyword evidence="1" id="KW-0479">Metal-binding</keyword>
<sequence length="231" mass="26041">MLVEEVPKRGPTNLSTIYFSSLVNLQARPLSKNADSGSREEANQRNSKSRPKVNYNLTELLNKQTQANYNNGSVSSGVYKSLHQLQLEKLISKRLSELGKETPNHNFELPKTFAYTSIHKHLSAADKKKLRLGNTPSTKKILAARRNLNLYFEEEKNLISINTILGVNFSFAEQRSDVSDAKRAKTNDTFKPKLKLCSVCGSLSNYSRCANCGLYSCSVRCLRLHHELRCT</sequence>
<keyword evidence="1" id="KW-0863">Zinc-finger</keyword>
<dbReference type="STRING" id="2163413.A0A4P6XR08"/>
<organism evidence="4 5">
    <name type="scientific">Metschnikowia aff. pulcherrima</name>
    <dbReference type="NCBI Taxonomy" id="2163413"/>
    <lineage>
        <taxon>Eukaryota</taxon>
        <taxon>Fungi</taxon>
        <taxon>Dikarya</taxon>
        <taxon>Ascomycota</taxon>
        <taxon>Saccharomycotina</taxon>
        <taxon>Pichiomycetes</taxon>
        <taxon>Metschnikowiaceae</taxon>
        <taxon>Metschnikowia</taxon>
    </lineage>
</organism>
<evidence type="ECO:0000256" key="1">
    <source>
        <dbReference type="PROSITE-ProRule" id="PRU00453"/>
    </source>
</evidence>
<dbReference type="AlphaFoldDB" id="A0A4P6XR08"/>
<dbReference type="PROSITE" id="PS51083">
    <property type="entry name" value="ZF_HIT"/>
    <property type="match status" value="1"/>
</dbReference>
<dbReference type="CDD" id="cd21437">
    <property type="entry name" value="zf-HIT_ZNHIT1_like"/>
    <property type="match status" value="1"/>
</dbReference>
<dbReference type="Proteomes" id="UP000292447">
    <property type="component" value="Chromosome V"/>
</dbReference>
<dbReference type="EMBL" id="CP034460">
    <property type="protein sequence ID" value="QBM89870.1"/>
    <property type="molecule type" value="Genomic_DNA"/>
</dbReference>
<gene>
    <name evidence="4" type="primary">MPUL0E01040</name>
    <name evidence="4" type="ORF">METSCH_E01040</name>
</gene>
<proteinExistence type="predicted"/>